<dbReference type="PANTHER" id="PTHR21347:SF0">
    <property type="entry name" value="LIPID SCRAMBLASE CLPTM1L"/>
    <property type="match status" value="1"/>
</dbReference>
<dbReference type="EMBL" id="CP097508">
    <property type="protein sequence ID" value="URE10157.1"/>
    <property type="molecule type" value="Genomic_DNA"/>
</dbReference>
<evidence type="ECO:0000256" key="6">
    <source>
        <dbReference type="SAM" id="MobiDB-lite"/>
    </source>
</evidence>
<evidence type="ECO:0000256" key="5">
    <source>
        <dbReference type="ARBA" id="ARBA00023136"/>
    </source>
</evidence>
<organism evidence="7 8">
    <name type="scientific">Musa troglodytarum</name>
    <name type="common">fe'i banana</name>
    <dbReference type="NCBI Taxonomy" id="320322"/>
    <lineage>
        <taxon>Eukaryota</taxon>
        <taxon>Viridiplantae</taxon>
        <taxon>Streptophyta</taxon>
        <taxon>Embryophyta</taxon>
        <taxon>Tracheophyta</taxon>
        <taxon>Spermatophyta</taxon>
        <taxon>Magnoliopsida</taxon>
        <taxon>Liliopsida</taxon>
        <taxon>Zingiberales</taxon>
        <taxon>Musaceae</taxon>
        <taxon>Musa</taxon>
    </lineage>
</organism>
<dbReference type="GO" id="GO:0016020">
    <property type="term" value="C:membrane"/>
    <property type="evidence" value="ECO:0007669"/>
    <property type="project" value="UniProtKB-SubCell"/>
</dbReference>
<keyword evidence="4" id="KW-1133">Transmembrane helix</keyword>
<sequence>MAQPAGRPMVAEAAARRAECAAAAAAGVRADGGGDLADGAVLVLRHEVLWPQEAAEPSQLISNLFHKGESLDMLVYPSENEKFKDFGDEYVLGWHESNIPYAVWGLSSTRSLSLKYYPSEAVKHIGSLYAHVFFACSGYPSDLNDSEYEPLSTFGKTHQNCLAVVAFLPKSKSDKKKSMPGTSKGSEEEELLKNNNHVEAKDEGPVEWVSCWKPNITINLVDDFTSLILDEKVSSLCSGRKKISLSYSSMPLLLMRKRCTSSVVTEESHHCLSMNTATGDAITASPTSGGGELLLYDTNLICCRAQYSTAG</sequence>
<comment type="subcellular location">
    <subcellularLocation>
        <location evidence="1">Membrane</location>
        <topology evidence="1">Multi-pass membrane protein</topology>
    </subcellularLocation>
</comment>
<keyword evidence="5" id="KW-0472">Membrane</keyword>
<evidence type="ECO:0000313" key="8">
    <source>
        <dbReference type="Proteomes" id="UP001055439"/>
    </source>
</evidence>
<evidence type="ECO:0000256" key="2">
    <source>
        <dbReference type="ARBA" id="ARBA00009310"/>
    </source>
</evidence>
<dbReference type="GO" id="GO:0012505">
    <property type="term" value="C:endomembrane system"/>
    <property type="evidence" value="ECO:0007669"/>
    <property type="project" value="TreeGrafter"/>
</dbReference>
<proteinExistence type="inferred from homology"/>
<dbReference type="Proteomes" id="UP001055439">
    <property type="component" value="Chromosome 6"/>
</dbReference>
<name>A0A9E7GCN3_9LILI</name>
<dbReference type="InterPro" id="IPR008429">
    <property type="entry name" value="CLPTM1"/>
</dbReference>
<evidence type="ECO:0000256" key="3">
    <source>
        <dbReference type="ARBA" id="ARBA00022692"/>
    </source>
</evidence>
<reference evidence="7" key="1">
    <citation type="submission" date="2022-05" db="EMBL/GenBank/DDBJ databases">
        <title>The Musa troglodytarum L. genome provides insights into the mechanism of non-climacteric behaviour and enrichment of carotenoids.</title>
        <authorList>
            <person name="Wang J."/>
        </authorList>
    </citation>
    <scope>NUCLEOTIDE SEQUENCE</scope>
    <source>
        <tissue evidence="7">Leaf</tissue>
    </source>
</reference>
<dbReference type="OrthoDB" id="378564at2759"/>
<gene>
    <name evidence="7" type="ORF">MUK42_16810</name>
</gene>
<protein>
    <submittedName>
        <fullName evidence="7">Cleft lip and palate transmembrane protein 1</fullName>
    </submittedName>
</protein>
<dbReference type="PANTHER" id="PTHR21347">
    <property type="entry name" value="CLEFT LIP AND PALATE ASSOCIATED TRANSMEMBRANE PROTEIN-RELATED"/>
    <property type="match status" value="1"/>
</dbReference>
<evidence type="ECO:0000313" key="7">
    <source>
        <dbReference type="EMBL" id="URE10157.1"/>
    </source>
</evidence>
<accession>A0A9E7GCN3</accession>
<dbReference type="Pfam" id="PF05602">
    <property type="entry name" value="CLPTM1"/>
    <property type="match status" value="1"/>
</dbReference>
<feature type="region of interest" description="Disordered" evidence="6">
    <location>
        <begin position="173"/>
        <end position="197"/>
    </location>
</feature>
<keyword evidence="3 7" id="KW-0812">Transmembrane</keyword>
<evidence type="ECO:0000256" key="4">
    <source>
        <dbReference type="ARBA" id="ARBA00022989"/>
    </source>
</evidence>
<comment type="similarity">
    <text evidence="2">Belongs to the CLPTM1 family.</text>
</comment>
<keyword evidence="8" id="KW-1185">Reference proteome</keyword>
<dbReference type="AlphaFoldDB" id="A0A9E7GCN3"/>
<evidence type="ECO:0000256" key="1">
    <source>
        <dbReference type="ARBA" id="ARBA00004141"/>
    </source>
</evidence>